<dbReference type="NCBIfam" id="TIGR02018">
    <property type="entry name" value="his_ut_repres"/>
    <property type="match status" value="1"/>
</dbReference>
<dbReference type="PROSITE" id="PS50949">
    <property type="entry name" value="HTH_GNTR"/>
    <property type="match status" value="1"/>
</dbReference>
<dbReference type="CDD" id="cd07377">
    <property type="entry name" value="WHTH_GntR"/>
    <property type="match status" value="1"/>
</dbReference>
<dbReference type="Gene3D" id="1.10.10.10">
    <property type="entry name" value="Winged helix-like DNA-binding domain superfamily/Winged helix DNA-binding domain"/>
    <property type="match status" value="1"/>
</dbReference>
<dbReference type="PANTHER" id="PTHR44846:SF16">
    <property type="entry name" value="TRANSCRIPTIONAL REGULATOR PHNF-RELATED"/>
    <property type="match status" value="1"/>
</dbReference>
<dbReference type="PANTHER" id="PTHR44846">
    <property type="entry name" value="MANNOSYL-D-GLYCERATE TRANSPORT/METABOLISM SYSTEM REPRESSOR MNGR-RELATED"/>
    <property type="match status" value="1"/>
</dbReference>
<keyword evidence="3" id="KW-0804">Transcription</keyword>
<dbReference type="InterPro" id="IPR000524">
    <property type="entry name" value="Tscrpt_reg_HTH_GntR"/>
</dbReference>
<dbReference type="GO" id="GO:0045892">
    <property type="term" value="P:negative regulation of DNA-templated transcription"/>
    <property type="evidence" value="ECO:0007669"/>
    <property type="project" value="UniProtKB-UniRule"/>
</dbReference>
<dbReference type="Pfam" id="PF07702">
    <property type="entry name" value="UTRA"/>
    <property type="match status" value="1"/>
</dbReference>
<dbReference type="GO" id="GO:0006547">
    <property type="term" value="P:L-histidine metabolic process"/>
    <property type="evidence" value="ECO:0007669"/>
    <property type="project" value="UniProtKB-UniRule"/>
</dbReference>
<organism evidence="6 7">
    <name type="scientific">Caulobacter mirabilis</name>
    <dbReference type="NCBI Taxonomy" id="69666"/>
    <lineage>
        <taxon>Bacteria</taxon>
        <taxon>Pseudomonadati</taxon>
        <taxon>Pseudomonadota</taxon>
        <taxon>Alphaproteobacteria</taxon>
        <taxon>Caulobacterales</taxon>
        <taxon>Caulobacteraceae</taxon>
        <taxon>Caulobacter</taxon>
    </lineage>
</organism>
<dbReference type="OrthoDB" id="9808698at2"/>
<dbReference type="InterPro" id="IPR036390">
    <property type="entry name" value="WH_DNA-bd_sf"/>
</dbReference>
<dbReference type="SMART" id="SM00345">
    <property type="entry name" value="HTH_GNTR"/>
    <property type="match status" value="1"/>
</dbReference>
<keyword evidence="2" id="KW-0238">DNA-binding</keyword>
<accession>A0A2D2B0B0</accession>
<dbReference type="InterPro" id="IPR050679">
    <property type="entry name" value="Bact_HTH_transcr_reg"/>
</dbReference>
<dbReference type="KEGG" id="cmb:CSW64_15510"/>
<dbReference type="Proteomes" id="UP000228945">
    <property type="component" value="Chromosome"/>
</dbReference>
<feature type="domain" description="HTH gntR-type" evidence="5">
    <location>
        <begin position="5"/>
        <end position="73"/>
    </location>
</feature>
<keyword evidence="1" id="KW-0805">Transcription regulation</keyword>
<evidence type="ECO:0000256" key="3">
    <source>
        <dbReference type="ARBA" id="ARBA00023163"/>
    </source>
</evidence>
<gene>
    <name evidence="6" type="primary">hutC</name>
    <name evidence="6" type="ORF">CSW64_15510</name>
</gene>
<dbReference type="SUPFAM" id="SSF64288">
    <property type="entry name" value="Chorismate lyase-like"/>
    <property type="match status" value="1"/>
</dbReference>
<dbReference type="Pfam" id="PF00392">
    <property type="entry name" value="GntR"/>
    <property type="match status" value="1"/>
</dbReference>
<evidence type="ECO:0000256" key="4">
    <source>
        <dbReference type="NCBIfam" id="TIGR02018"/>
    </source>
</evidence>
<dbReference type="SMART" id="SM00866">
    <property type="entry name" value="UTRA"/>
    <property type="match status" value="1"/>
</dbReference>
<keyword evidence="7" id="KW-1185">Reference proteome</keyword>
<dbReference type="GO" id="GO:0003677">
    <property type="term" value="F:DNA binding"/>
    <property type="evidence" value="ECO:0007669"/>
    <property type="project" value="UniProtKB-UniRule"/>
</dbReference>
<dbReference type="RefSeq" id="WP_099622948.1">
    <property type="nucleotide sequence ID" value="NZ_CP024201.1"/>
</dbReference>
<evidence type="ECO:0000256" key="1">
    <source>
        <dbReference type="ARBA" id="ARBA00023015"/>
    </source>
</evidence>
<dbReference type="Gene3D" id="3.40.1410.10">
    <property type="entry name" value="Chorismate lyase-like"/>
    <property type="match status" value="1"/>
</dbReference>
<dbReference type="SUPFAM" id="SSF46785">
    <property type="entry name" value="Winged helix' DNA-binding domain"/>
    <property type="match status" value="1"/>
</dbReference>
<protein>
    <recommendedName>
        <fullName evidence="4">Histidine utilization repressor</fullName>
    </recommendedName>
</protein>
<evidence type="ECO:0000259" key="5">
    <source>
        <dbReference type="PROSITE" id="PS50949"/>
    </source>
</evidence>
<dbReference type="GO" id="GO:0003700">
    <property type="term" value="F:DNA-binding transcription factor activity"/>
    <property type="evidence" value="ECO:0007669"/>
    <property type="project" value="UniProtKB-UniRule"/>
</dbReference>
<dbReference type="PRINTS" id="PR00035">
    <property type="entry name" value="HTHGNTR"/>
</dbReference>
<dbReference type="EMBL" id="CP024201">
    <property type="protein sequence ID" value="ATQ43699.1"/>
    <property type="molecule type" value="Genomic_DNA"/>
</dbReference>
<sequence>MTTSGTLHKRIRSDIAERILSGDWPPGHRIPFEHELMAQYGCSRMTVNKALTPLAESGLIVRKRRAGSFVSRPRIHSAVLDVPDIQAEIIGRGEVYGYELLSRRVRRALRKDAEELELATPGRVVALRCLHRAAGRPFALEERLIGLTATPEAEAVDFTITPPGTWLLGFVPWTEAEHRISAVNVSRSTAKLLGIHQAGACLSLERRTWRGREGVTYVRLLFPGELHDLVARFERPSGQRLDF</sequence>
<dbReference type="InterPro" id="IPR011663">
    <property type="entry name" value="UTRA"/>
</dbReference>
<dbReference type="InterPro" id="IPR036388">
    <property type="entry name" value="WH-like_DNA-bd_sf"/>
</dbReference>
<evidence type="ECO:0000256" key="2">
    <source>
        <dbReference type="ARBA" id="ARBA00023125"/>
    </source>
</evidence>
<evidence type="ECO:0000313" key="7">
    <source>
        <dbReference type="Proteomes" id="UP000228945"/>
    </source>
</evidence>
<reference evidence="6 7" key="1">
    <citation type="submission" date="2017-10" db="EMBL/GenBank/DDBJ databases">
        <title>Genome sequence of Caulobacter mirabilis FWC38.</title>
        <authorList>
            <person name="Fiebig A."/>
            <person name="Crosson S."/>
        </authorList>
    </citation>
    <scope>NUCLEOTIDE SEQUENCE [LARGE SCALE GENOMIC DNA]</scope>
    <source>
        <strain evidence="6 7">FWC 38</strain>
    </source>
</reference>
<name>A0A2D2B0B0_9CAUL</name>
<dbReference type="FunFam" id="1.10.10.10:FF:000079">
    <property type="entry name" value="GntR family transcriptional regulator"/>
    <property type="match status" value="1"/>
</dbReference>
<dbReference type="InterPro" id="IPR010248">
    <property type="entry name" value="His_ut_repres"/>
</dbReference>
<evidence type="ECO:0000313" key="6">
    <source>
        <dbReference type="EMBL" id="ATQ43699.1"/>
    </source>
</evidence>
<dbReference type="AlphaFoldDB" id="A0A2D2B0B0"/>
<proteinExistence type="predicted"/>
<dbReference type="InterPro" id="IPR028978">
    <property type="entry name" value="Chorismate_lyase_/UTRA_dom_sf"/>
</dbReference>